<evidence type="ECO:0000313" key="2">
    <source>
        <dbReference type="Proteomes" id="UP001562425"/>
    </source>
</evidence>
<gene>
    <name evidence="1" type="ORF">pipiens_010751</name>
</gene>
<accession>A0ABD1D8Y9</accession>
<keyword evidence="2" id="KW-1185">Reference proteome</keyword>
<sequence length="98" mass="11090">MSRFAKPLQSFYEASLARSLAKTRSCAPKCTCSFGQSRPPCLIYLLDRRTNGELLLKCLSSEQVAFHQKRRQKRPCSPVRTRLGQAEAKPDILLASYL</sequence>
<dbReference type="EMBL" id="JBEHCU010006835">
    <property type="protein sequence ID" value="KAL1396108.1"/>
    <property type="molecule type" value="Genomic_DNA"/>
</dbReference>
<dbReference type="AlphaFoldDB" id="A0ABD1D8Y9"/>
<reference evidence="1 2" key="1">
    <citation type="submission" date="2024-05" db="EMBL/GenBank/DDBJ databases">
        <title>Culex pipiens pipiens assembly and annotation.</title>
        <authorList>
            <person name="Alout H."/>
            <person name="Durand T."/>
        </authorList>
    </citation>
    <scope>NUCLEOTIDE SEQUENCE [LARGE SCALE GENOMIC DNA]</scope>
    <source>
        <strain evidence="1">HA-2024</strain>
        <tissue evidence="1">Whole body</tissue>
    </source>
</reference>
<proteinExistence type="predicted"/>
<evidence type="ECO:0000313" key="1">
    <source>
        <dbReference type="EMBL" id="KAL1396108.1"/>
    </source>
</evidence>
<comment type="caution">
    <text evidence="1">The sequence shown here is derived from an EMBL/GenBank/DDBJ whole genome shotgun (WGS) entry which is preliminary data.</text>
</comment>
<organism evidence="1 2">
    <name type="scientific">Culex pipiens pipiens</name>
    <name type="common">Northern house mosquito</name>
    <dbReference type="NCBI Taxonomy" id="38569"/>
    <lineage>
        <taxon>Eukaryota</taxon>
        <taxon>Metazoa</taxon>
        <taxon>Ecdysozoa</taxon>
        <taxon>Arthropoda</taxon>
        <taxon>Hexapoda</taxon>
        <taxon>Insecta</taxon>
        <taxon>Pterygota</taxon>
        <taxon>Neoptera</taxon>
        <taxon>Endopterygota</taxon>
        <taxon>Diptera</taxon>
        <taxon>Nematocera</taxon>
        <taxon>Culicoidea</taxon>
        <taxon>Culicidae</taxon>
        <taxon>Culicinae</taxon>
        <taxon>Culicini</taxon>
        <taxon>Culex</taxon>
        <taxon>Culex</taxon>
    </lineage>
</organism>
<protein>
    <submittedName>
        <fullName evidence="1">Uncharacterized protein</fullName>
    </submittedName>
</protein>
<name>A0ABD1D8Y9_CULPP</name>
<dbReference type="Proteomes" id="UP001562425">
    <property type="component" value="Unassembled WGS sequence"/>
</dbReference>